<dbReference type="OrthoDB" id="651281at2"/>
<dbReference type="Proteomes" id="UP000317894">
    <property type="component" value="Unassembled WGS sequence"/>
</dbReference>
<organism evidence="6 7">
    <name type="scientific">Glacieibacterium frigidum</name>
    <dbReference type="NCBI Taxonomy" id="2593303"/>
    <lineage>
        <taxon>Bacteria</taxon>
        <taxon>Pseudomonadati</taxon>
        <taxon>Pseudomonadota</taxon>
        <taxon>Alphaproteobacteria</taxon>
        <taxon>Sphingomonadales</taxon>
        <taxon>Sphingosinicellaceae</taxon>
        <taxon>Glacieibacterium</taxon>
    </lineage>
</organism>
<dbReference type="GO" id="GO:0004112">
    <property type="term" value="F:cyclic-nucleotide phosphodiesterase activity"/>
    <property type="evidence" value="ECO:0007669"/>
    <property type="project" value="InterPro"/>
</dbReference>
<dbReference type="AlphaFoldDB" id="A0A552U9G2"/>
<dbReference type="InterPro" id="IPR042281">
    <property type="entry name" value="GpdQ_beta-strand"/>
</dbReference>
<keyword evidence="1" id="KW-0479">Metal-binding</keyword>
<dbReference type="SUPFAM" id="SSF56300">
    <property type="entry name" value="Metallo-dependent phosphatases"/>
    <property type="match status" value="1"/>
</dbReference>
<dbReference type="PANTHER" id="PTHR42988">
    <property type="entry name" value="PHOSPHOHYDROLASE"/>
    <property type="match status" value="1"/>
</dbReference>
<evidence type="ECO:0000256" key="1">
    <source>
        <dbReference type="ARBA" id="ARBA00022723"/>
    </source>
</evidence>
<proteinExistence type="inferred from homology"/>
<keyword evidence="2" id="KW-0378">Hydrolase</keyword>
<sequence length="283" mass="31008">MLIAQITDIHLGFQPGDPNELNRKRLDSVLAALTADGRRPDLCIATGDLTEHGTIPSYRTLKTVFDALPFPVWPILGNHDVRENFNSVFSSLPRTQDGFVHYAFDAGPLRFVMLDTLEEGLHGGSFDAGRAAWLDATLAASDRPTIIALHHPPLESGNAWMTEDPRADWIEALHGVVARHRHVVRLLSGHLHRGMTTGFAGTTLCVCPATAPQVALDFRDLDTTRPDGRDMIVAESPGFALHYWNGRDLVTQFGSGGDHPVLARFNARMQGEVAKIVGEREPA</sequence>
<evidence type="ECO:0000256" key="4">
    <source>
        <dbReference type="ARBA" id="ARBA00025742"/>
    </source>
</evidence>
<protein>
    <submittedName>
        <fullName evidence="6">Phosphodiesterase</fullName>
    </submittedName>
</protein>
<name>A0A552U9G2_9SPHN</name>
<reference evidence="6 7" key="1">
    <citation type="submission" date="2019-07" db="EMBL/GenBank/DDBJ databases">
        <title>Novel species isolated from glacier.</title>
        <authorList>
            <person name="Liu Q."/>
            <person name="Xin Y.-H."/>
        </authorList>
    </citation>
    <scope>NUCLEOTIDE SEQUENCE [LARGE SCALE GENOMIC DNA]</scope>
    <source>
        <strain evidence="6 7">LB1R16</strain>
    </source>
</reference>
<dbReference type="InterPro" id="IPR050884">
    <property type="entry name" value="CNP_phosphodiesterase-III"/>
</dbReference>
<comment type="similarity">
    <text evidence="4">Belongs to the cyclic nucleotide phosphodiesterase class-III family.</text>
</comment>
<dbReference type="GO" id="GO:0046872">
    <property type="term" value="F:metal ion binding"/>
    <property type="evidence" value="ECO:0007669"/>
    <property type="project" value="UniProtKB-KW"/>
</dbReference>
<dbReference type="Gene3D" id="3.30.750.180">
    <property type="entry name" value="GpdQ, beta-strand dimerisation domain"/>
    <property type="match status" value="1"/>
</dbReference>
<dbReference type="EMBL" id="VJWA01000002">
    <property type="protein sequence ID" value="TRW14851.1"/>
    <property type="molecule type" value="Genomic_DNA"/>
</dbReference>
<dbReference type="CDD" id="cd07402">
    <property type="entry name" value="MPP_GpdQ"/>
    <property type="match status" value="1"/>
</dbReference>
<gene>
    <name evidence="6" type="ORF">FMM06_14345</name>
</gene>
<dbReference type="Pfam" id="PF00149">
    <property type="entry name" value="Metallophos"/>
    <property type="match status" value="1"/>
</dbReference>
<dbReference type="InterPro" id="IPR029052">
    <property type="entry name" value="Metallo-depent_PP-like"/>
</dbReference>
<evidence type="ECO:0000313" key="7">
    <source>
        <dbReference type="Proteomes" id="UP000317894"/>
    </source>
</evidence>
<dbReference type="InterPro" id="IPR026575">
    <property type="entry name" value="GpdQ/CpdA-like"/>
</dbReference>
<dbReference type="InterPro" id="IPR004843">
    <property type="entry name" value="Calcineurin-like_PHP"/>
</dbReference>
<evidence type="ECO:0000313" key="6">
    <source>
        <dbReference type="EMBL" id="TRW14851.1"/>
    </source>
</evidence>
<dbReference type="PANTHER" id="PTHR42988:SF2">
    <property type="entry name" value="CYCLIC NUCLEOTIDE PHOSPHODIESTERASE CBUA0032-RELATED"/>
    <property type="match status" value="1"/>
</dbReference>
<evidence type="ECO:0000256" key="2">
    <source>
        <dbReference type="ARBA" id="ARBA00022801"/>
    </source>
</evidence>
<keyword evidence="3" id="KW-0408">Iron</keyword>
<keyword evidence="7" id="KW-1185">Reference proteome</keyword>
<feature type="domain" description="Calcineurin-like phosphoesterase" evidence="5">
    <location>
        <begin position="1"/>
        <end position="193"/>
    </location>
</feature>
<comment type="caution">
    <text evidence="6">The sequence shown here is derived from an EMBL/GenBank/DDBJ whole genome shotgun (WGS) entry which is preliminary data.</text>
</comment>
<dbReference type="Gene3D" id="3.60.21.40">
    <property type="entry name" value="GpdQ, catalytic alpha/beta sandwich domain"/>
    <property type="match status" value="1"/>
</dbReference>
<dbReference type="RefSeq" id="WP_144335021.1">
    <property type="nucleotide sequence ID" value="NZ_VJWA01000002.1"/>
</dbReference>
<evidence type="ECO:0000256" key="3">
    <source>
        <dbReference type="ARBA" id="ARBA00023004"/>
    </source>
</evidence>
<evidence type="ECO:0000259" key="5">
    <source>
        <dbReference type="Pfam" id="PF00149"/>
    </source>
</evidence>
<dbReference type="InterPro" id="IPR042283">
    <property type="entry name" value="GpdQ_catalytic"/>
</dbReference>
<accession>A0A552U9G2</accession>